<feature type="non-terminal residue" evidence="6">
    <location>
        <position position="260"/>
    </location>
</feature>
<reference evidence="6" key="1">
    <citation type="submission" date="2021-04" db="EMBL/GenBank/DDBJ databases">
        <authorList>
            <consortium name="Molecular Ecology Group"/>
        </authorList>
    </citation>
    <scope>NUCLEOTIDE SEQUENCE</scope>
</reference>
<evidence type="ECO:0000256" key="3">
    <source>
        <dbReference type="ARBA" id="ARBA00022777"/>
    </source>
</evidence>
<keyword evidence="4" id="KW-0067">ATP-binding</keyword>
<proteinExistence type="predicted"/>
<name>A0A8S3ZM16_9EUPU</name>
<accession>A0A8S3ZM16</accession>
<evidence type="ECO:0000256" key="4">
    <source>
        <dbReference type="ARBA" id="ARBA00022840"/>
    </source>
</evidence>
<dbReference type="GO" id="GO:0005524">
    <property type="term" value="F:ATP binding"/>
    <property type="evidence" value="ECO:0007669"/>
    <property type="project" value="UniProtKB-KW"/>
</dbReference>
<dbReference type="Proteomes" id="UP000678393">
    <property type="component" value="Unassembled WGS sequence"/>
</dbReference>
<dbReference type="InterPro" id="IPR001057">
    <property type="entry name" value="Glu/AcGlu_kinase"/>
</dbReference>
<keyword evidence="7" id="KW-1185">Reference proteome</keyword>
<dbReference type="InterPro" id="IPR001048">
    <property type="entry name" value="Asp/Glu/Uridylate_kinase"/>
</dbReference>
<dbReference type="GO" id="GO:0004350">
    <property type="term" value="F:glutamate-5-semialdehyde dehydrogenase activity"/>
    <property type="evidence" value="ECO:0007669"/>
    <property type="project" value="TreeGrafter"/>
</dbReference>
<evidence type="ECO:0000259" key="5">
    <source>
        <dbReference type="Pfam" id="PF00696"/>
    </source>
</evidence>
<dbReference type="OrthoDB" id="1934954at2759"/>
<evidence type="ECO:0000313" key="7">
    <source>
        <dbReference type="Proteomes" id="UP000678393"/>
    </source>
</evidence>
<evidence type="ECO:0000256" key="2">
    <source>
        <dbReference type="ARBA" id="ARBA00022741"/>
    </source>
</evidence>
<dbReference type="GO" id="GO:0016301">
    <property type="term" value="F:kinase activity"/>
    <property type="evidence" value="ECO:0007669"/>
    <property type="project" value="UniProtKB-KW"/>
</dbReference>
<comment type="caution">
    <text evidence="6">The sequence shown here is derived from an EMBL/GenBank/DDBJ whole genome shotgun (WGS) entry which is preliminary data.</text>
</comment>
<dbReference type="SUPFAM" id="SSF53633">
    <property type="entry name" value="Carbamate kinase-like"/>
    <property type="match status" value="1"/>
</dbReference>
<dbReference type="AlphaFoldDB" id="A0A8S3ZM16"/>
<protein>
    <recommendedName>
        <fullName evidence="5">Aspartate/glutamate/uridylate kinase domain-containing protein</fullName>
    </recommendedName>
</protein>
<feature type="non-terminal residue" evidence="6">
    <location>
        <position position="1"/>
    </location>
</feature>
<keyword evidence="1" id="KW-0808">Transferase</keyword>
<dbReference type="InterPro" id="IPR036393">
    <property type="entry name" value="AceGlu_kinase-like_sf"/>
</dbReference>
<dbReference type="GO" id="GO:0005739">
    <property type="term" value="C:mitochondrion"/>
    <property type="evidence" value="ECO:0007669"/>
    <property type="project" value="TreeGrafter"/>
</dbReference>
<dbReference type="Gene3D" id="3.40.1160.10">
    <property type="entry name" value="Acetylglutamate kinase-like"/>
    <property type="match status" value="1"/>
</dbReference>
<gene>
    <name evidence="6" type="ORF">CUNI_LOCUS16242</name>
</gene>
<dbReference type="Gene3D" id="3.40.605.10">
    <property type="entry name" value="Aldehyde Dehydrogenase, Chain A, domain 1"/>
    <property type="match status" value="1"/>
</dbReference>
<dbReference type="InterPro" id="IPR016162">
    <property type="entry name" value="Ald_DH_N"/>
</dbReference>
<keyword evidence="2" id="KW-0547">Nucleotide-binding</keyword>
<feature type="domain" description="Aspartate/glutamate/uridylate kinase" evidence="5">
    <location>
        <begin position="9"/>
        <end position="176"/>
    </location>
</feature>
<sequence length="260" mass="27908">VRASTLEPRACAAAGQGGLMSLYDAMFTQYGVKTAQILLTKPDFQNETSKENLKETMNELLRLSIIPIVNANDVVADPAEPDIDLSGVISVRDNDSLAARLASELKCELLIILSDVNGLYTSPPGMPDSRLLHTYCPEMDQIVIAGKSRVGTGGMDSQVRAATYALSKNCSVVICNGCEENAVVNIVKGRKVGTFFTKAQARGTPVDLQAKLARDGSRTLQSLSGIHRAAIVNRFADLLIQHKSDVLAANQQDVQEAFAS</sequence>
<dbReference type="EMBL" id="CAJHNH020004191">
    <property type="protein sequence ID" value="CAG5130684.1"/>
    <property type="molecule type" value="Genomic_DNA"/>
</dbReference>
<evidence type="ECO:0000313" key="6">
    <source>
        <dbReference type="EMBL" id="CAG5130684.1"/>
    </source>
</evidence>
<evidence type="ECO:0000256" key="1">
    <source>
        <dbReference type="ARBA" id="ARBA00022679"/>
    </source>
</evidence>
<dbReference type="PANTHER" id="PTHR11063">
    <property type="entry name" value="GLUTAMATE SEMIALDEHYDE DEHYDROGENASE"/>
    <property type="match status" value="1"/>
</dbReference>
<organism evidence="6 7">
    <name type="scientific">Candidula unifasciata</name>
    <dbReference type="NCBI Taxonomy" id="100452"/>
    <lineage>
        <taxon>Eukaryota</taxon>
        <taxon>Metazoa</taxon>
        <taxon>Spiralia</taxon>
        <taxon>Lophotrochozoa</taxon>
        <taxon>Mollusca</taxon>
        <taxon>Gastropoda</taxon>
        <taxon>Heterobranchia</taxon>
        <taxon>Euthyneura</taxon>
        <taxon>Panpulmonata</taxon>
        <taxon>Eupulmonata</taxon>
        <taxon>Stylommatophora</taxon>
        <taxon>Helicina</taxon>
        <taxon>Helicoidea</taxon>
        <taxon>Geomitridae</taxon>
        <taxon>Candidula</taxon>
    </lineage>
</organism>
<dbReference type="Pfam" id="PF00696">
    <property type="entry name" value="AA_kinase"/>
    <property type="match status" value="1"/>
</dbReference>
<keyword evidence="3" id="KW-0418">Kinase</keyword>
<dbReference type="PRINTS" id="PR00474">
    <property type="entry name" value="GLU5KINASE"/>
</dbReference>
<dbReference type="PANTHER" id="PTHR11063:SF8">
    <property type="entry name" value="DELTA-1-PYRROLINE-5-CARBOXYLATE SYNTHASE"/>
    <property type="match status" value="1"/>
</dbReference>